<protein>
    <submittedName>
        <fullName evidence="1">Uncharacterized protein</fullName>
    </submittedName>
</protein>
<dbReference type="AlphaFoldDB" id="W7F5W1"/>
<sequence>ESRGTIKSPSSETGWHGVISEVCQRFETMSFETMQCWQDVLCLLNPLVSPNYKTHSNYYIMVTDVYQKCPIMEKQSDSLIIPELSWLDFKRLNWCEEVLVPGSIF</sequence>
<evidence type="ECO:0000313" key="1">
    <source>
        <dbReference type="EMBL" id="EUN31342.1"/>
    </source>
</evidence>
<organism evidence="1 2">
    <name type="scientific">Bipolaris victoriae (strain FI3)</name>
    <name type="common">Victoria blight of oats agent</name>
    <name type="synonym">Cochliobolus victoriae</name>
    <dbReference type="NCBI Taxonomy" id="930091"/>
    <lineage>
        <taxon>Eukaryota</taxon>
        <taxon>Fungi</taxon>
        <taxon>Dikarya</taxon>
        <taxon>Ascomycota</taxon>
        <taxon>Pezizomycotina</taxon>
        <taxon>Dothideomycetes</taxon>
        <taxon>Pleosporomycetidae</taxon>
        <taxon>Pleosporales</taxon>
        <taxon>Pleosporineae</taxon>
        <taxon>Pleosporaceae</taxon>
        <taxon>Bipolaris</taxon>
    </lineage>
</organism>
<accession>W7F5W1</accession>
<evidence type="ECO:0000313" key="2">
    <source>
        <dbReference type="Proteomes" id="UP000054337"/>
    </source>
</evidence>
<gene>
    <name evidence="1" type="ORF">COCVIDRAFT_87821</name>
</gene>
<dbReference type="EMBL" id="KI968699">
    <property type="protein sequence ID" value="EUN31342.1"/>
    <property type="molecule type" value="Genomic_DNA"/>
</dbReference>
<dbReference type="RefSeq" id="XP_014560954.1">
    <property type="nucleotide sequence ID" value="XM_014705468.1"/>
</dbReference>
<dbReference type="GeneID" id="26258754"/>
<dbReference type="HOGENOM" id="CLU_2242847_0_0_1"/>
<dbReference type="Proteomes" id="UP000054337">
    <property type="component" value="Unassembled WGS sequence"/>
</dbReference>
<proteinExistence type="predicted"/>
<name>W7F5W1_BIPV3</name>
<feature type="non-terminal residue" evidence="1">
    <location>
        <position position="1"/>
    </location>
</feature>
<reference evidence="1 2" key="1">
    <citation type="journal article" date="2013" name="PLoS Genet.">
        <title>Comparative genome structure, secondary metabolite, and effector coding capacity across Cochliobolus pathogens.</title>
        <authorList>
            <person name="Condon B.J."/>
            <person name="Leng Y."/>
            <person name="Wu D."/>
            <person name="Bushley K.E."/>
            <person name="Ohm R.A."/>
            <person name="Otillar R."/>
            <person name="Martin J."/>
            <person name="Schackwitz W."/>
            <person name="Grimwood J."/>
            <person name="MohdZainudin N."/>
            <person name="Xue C."/>
            <person name="Wang R."/>
            <person name="Manning V.A."/>
            <person name="Dhillon B."/>
            <person name="Tu Z.J."/>
            <person name="Steffenson B.J."/>
            <person name="Salamov A."/>
            <person name="Sun H."/>
            <person name="Lowry S."/>
            <person name="LaButti K."/>
            <person name="Han J."/>
            <person name="Copeland A."/>
            <person name="Lindquist E."/>
            <person name="Barry K."/>
            <person name="Schmutz J."/>
            <person name="Baker S.E."/>
            <person name="Ciuffetti L.M."/>
            <person name="Grigoriev I.V."/>
            <person name="Zhong S."/>
            <person name="Turgeon B.G."/>
        </authorList>
    </citation>
    <scope>NUCLEOTIDE SEQUENCE [LARGE SCALE GENOMIC DNA]</scope>
    <source>
        <strain evidence="1 2">FI3</strain>
    </source>
</reference>
<keyword evidence="2" id="KW-1185">Reference proteome</keyword>